<organism evidence="2 3">
    <name type="scientific">Clostridium niameyense</name>
    <dbReference type="NCBI Taxonomy" id="1622073"/>
    <lineage>
        <taxon>Bacteria</taxon>
        <taxon>Bacillati</taxon>
        <taxon>Bacillota</taxon>
        <taxon>Clostridia</taxon>
        <taxon>Eubacteriales</taxon>
        <taxon>Clostridiaceae</taxon>
        <taxon>Clostridium</taxon>
    </lineage>
</organism>
<evidence type="ECO:0000313" key="2">
    <source>
        <dbReference type="EMBL" id="NEZ46748.1"/>
    </source>
</evidence>
<feature type="transmembrane region" description="Helical" evidence="1">
    <location>
        <begin position="9"/>
        <end position="26"/>
    </location>
</feature>
<dbReference type="EMBL" id="SXDP01000003">
    <property type="protein sequence ID" value="NEZ46748.1"/>
    <property type="molecule type" value="Genomic_DNA"/>
</dbReference>
<feature type="transmembrane region" description="Helical" evidence="1">
    <location>
        <begin position="119"/>
        <end position="139"/>
    </location>
</feature>
<sequence length="142" mass="16651">MKFKKIKAILYTMALIIQLFLIFTVFKLNSLAEIKGGLAHHIYYKRYEYEQGIYSTTNLNLHSNILLIIAILFIVFVILAIKSKKSIFYNIQFSLVTVFAIVTYYVIHSNTFIDMLAYYYFVMVFEINLIIQILITIAIKLL</sequence>
<dbReference type="Proteomes" id="UP000473885">
    <property type="component" value="Unassembled WGS sequence"/>
</dbReference>
<evidence type="ECO:0000313" key="3">
    <source>
        <dbReference type="Proteomes" id="UP000473885"/>
    </source>
</evidence>
<feature type="transmembrane region" description="Helical" evidence="1">
    <location>
        <begin position="61"/>
        <end position="81"/>
    </location>
</feature>
<accession>A0A6M0RC43</accession>
<gene>
    <name evidence="2" type="ORF">FDF74_05895</name>
</gene>
<keyword evidence="3" id="KW-1185">Reference proteome</keyword>
<comment type="caution">
    <text evidence="2">The sequence shown here is derived from an EMBL/GenBank/DDBJ whole genome shotgun (WGS) entry which is preliminary data.</text>
</comment>
<keyword evidence="1" id="KW-0472">Membrane</keyword>
<keyword evidence="1" id="KW-0812">Transmembrane</keyword>
<protein>
    <submittedName>
        <fullName evidence="2">Uncharacterized protein</fullName>
    </submittedName>
</protein>
<keyword evidence="1" id="KW-1133">Transmembrane helix</keyword>
<dbReference type="RefSeq" id="WP_163248972.1">
    <property type="nucleotide sequence ID" value="NZ_SXDP01000003.1"/>
</dbReference>
<reference evidence="2 3" key="1">
    <citation type="submission" date="2019-04" db="EMBL/GenBank/DDBJ databases">
        <title>Genome sequencing of Clostridium botulinum Groups I-IV and Clostridium butyricum.</title>
        <authorList>
            <person name="Brunt J."/>
            <person name="Van Vliet A.H.M."/>
            <person name="Stringer S.C."/>
            <person name="Carter A.T."/>
            <person name="Peck M.W."/>
        </authorList>
    </citation>
    <scope>NUCLEOTIDE SEQUENCE [LARGE SCALE GENOMIC DNA]</scope>
    <source>
        <strain evidence="2 3">IFR 18/094</strain>
    </source>
</reference>
<proteinExistence type="predicted"/>
<evidence type="ECO:0000256" key="1">
    <source>
        <dbReference type="SAM" id="Phobius"/>
    </source>
</evidence>
<feature type="transmembrane region" description="Helical" evidence="1">
    <location>
        <begin position="88"/>
        <end position="107"/>
    </location>
</feature>
<dbReference type="AlphaFoldDB" id="A0A6M0RC43"/>
<name>A0A6M0RC43_9CLOT</name>